<evidence type="ECO:0000256" key="12">
    <source>
        <dbReference type="ARBA" id="ARBA00073312"/>
    </source>
</evidence>
<dbReference type="SMART" id="SM00295">
    <property type="entry name" value="B41"/>
    <property type="match status" value="1"/>
</dbReference>
<protein>
    <recommendedName>
        <fullName evidence="12">Krev interaction trapped protein 1</fullName>
    </recommendedName>
</protein>
<dbReference type="InterPro" id="IPR051594">
    <property type="entry name" value="KRIT1/FRMD8"/>
</dbReference>
<feature type="repeat" description="ANK" evidence="13">
    <location>
        <begin position="253"/>
        <end position="285"/>
    </location>
</feature>
<dbReference type="CDD" id="cd14473">
    <property type="entry name" value="FERM_B-lobe"/>
    <property type="match status" value="1"/>
</dbReference>
<dbReference type="GO" id="GO:0005886">
    <property type="term" value="C:plasma membrane"/>
    <property type="evidence" value="ECO:0007669"/>
    <property type="project" value="UniProtKB-SubCell"/>
</dbReference>
<dbReference type="GO" id="GO:0016525">
    <property type="term" value="P:negative regulation of angiogenesis"/>
    <property type="evidence" value="ECO:0007669"/>
    <property type="project" value="TreeGrafter"/>
</dbReference>
<dbReference type="InterPro" id="IPR043058">
    <property type="entry name" value="NUDIX_sf"/>
</dbReference>
<evidence type="ECO:0000256" key="6">
    <source>
        <dbReference type="ARBA" id="ARBA00022657"/>
    </source>
</evidence>
<evidence type="ECO:0000256" key="7">
    <source>
        <dbReference type="ARBA" id="ARBA00022737"/>
    </source>
</evidence>
<dbReference type="InterPro" id="IPR035963">
    <property type="entry name" value="FERM_2"/>
</dbReference>
<feature type="repeat" description="ANK" evidence="13">
    <location>
        <begin position="320"/>
        <end position="343"/>
    </location>
</feature>
<comment type="caution">
    <text evidence="15">The sequence shown here is derived from an EMBL/GenBank/DDBJ whole genome shotgun (WGS) entry which is preliminary data.</text>
</comment>
<keyword evidence="11" id="KW-0206">Cytoskeleton</keyword>
<keyword evidence="10" id="KW-0472">Membrane</keyword>
<dbReference type="GO" id="GO:0070161">
    <property type="term" value="C:anchoring junction"/>
    <property type="evidence" value="ECO:0007669"/>
    <property type="project" value="UniProtKB-SubCell"/>
</dbReference>
<evidence type="ECO:0000313" key="15">
    <source>
        <dbReference type="EMBL" id="ROL53614.1"/>
    </source>
</evidence>
<dbReference type="GO" id="GO:2000114">
    <property type="term" value="P:regulation of establishment of cell polarity"/>
    <property type="evidence" value="ECO:0007669"/>
    <property type="project" value="TreeGrafter"/>
</dbReference>
<dbReference type="FunFam" id="1.25.40.20:FF:000120">
    <property type="entry name" value="krev interaction trapped protein 1 isoform X1"/>
    <property type="match status" value="1"/>
</dbReference>
<dbReference type="Gene3D" id="1.20.80.10">
    <property type="match status" value="1"/>
</dbReference>
<dbReference type="InterPro" id="IPR011993">
    <property type="entry name" value="PH-like_dom_sf"/>
</dbReference>
<dbReference type="AlphaFoldDB" id="A0A3N0Z5V8"/>
<proteinExistence type="predicted"/>
<evidence type="ECO:0000256" key="11">
    <source>
        <dbReference type="ARBA" id="ARBA00023212"/>
    </source>
</evidence>
<evidence type="ECO:0000259" key="14">
    <source>
        <dbReference type="PROSITE" id="PS50057"/>
    </source>
</evidence>
<dbReference type="Proteomes" id="UP000281406">
    <property type="component" value="Unassembled WGS sequence"/>
</dbReference>
<evidence type="ECO:0000256" key="4">
    <source>
        <dbReference type="ARBA" id="ARBA00022475"/>
    </source>
</evidence>
<evidence type="ECO:0000256" key="1">
    <source>
        <dbReference type="ARBA" id="ARBA00004202"/>
    </source>
</evidence>
<name>A0A3N0Z5V8_ANAGA</name>
<dbReference type="Pfam" id="PF00373">
    <property type="entry name" value="FERM_M"/>
    <property type="match status" value="1"/>
</dbReference>
<dbReference type="PROSITE" id="PS50297">
    <property type="entry name" value="ANK_REP_REGION"/>
    <property type="match status" value="1"/>
</dbReference>
<dbReference type="GO" id="GO:0001525">
    <property type="term" value="P:angiogenesis"/>
    <property type="evidence" value="ECO:0007669"/>
    <property type="project" value="UniProtKB-KW"/>
</dbReference>
<keyword evidence="8" id="KW-0965">Cell junction</keyword>
<sequence length="709" mass="81065">MMGNQELEEVFVAVIRPKNTASLNSKEYRAKSYEILLIEVPLEGKEKKRKKVLLGTKIQADSDRTKSILEYVDETTKPISNNQGIIENNKSVYHPGSPSFYCLQDIMRVCSETSAHFSSTTSKMLLALDKWLAEQHAVPHAIPALFRPAPVDRVKTNVSNPAYAVENKQTDGHMGYTALEIKSKMMSLEKADLCIENPLYGSDLQYTNRVDKVIINPYFGLGAPDYSKIQIPKRDKWQHSMTSVTEDKERQWVDDFPLHRSACEGDTELLSKLLDSGFSVKQLDSDHWAPIHYACWHGKVEATKLLLEKGNCNPNLLNGQLSSPLHFAAVGGHAEIVQILLQHPEIDRHIEDQQKRSPLQVCEENKQNNWEETVNLLQQANNKPYEKVRIYRMDGSYRSVELKHGNNTTVQQIMEGMRLSQETQQYFTIWICSENLSLQLKPYHKPLQHLRIWTEIVTDLTALDPQRESPQLFLRRDVRLPLEIEKKVEDPLSILILFDEARHCLLKGFLSASDSKLITLASLLLQIIYGNYDSKKHKQGFLNEENLKSIVPISKVKSKAHHWTNRILHEYKSLSTSEGVSKEMHHLQRLFLQNCWDIPTYGAAFFTGQVFTKASSSTHKVIRVYVGVNTKGLHLMNMETKVLHLSLEYGTFMWQLGQADQYVQIHSLENKKNFVVHTKQAGLIVKLLMKLSGQITTNDRAASDKYAYG</sequence>
<keyword evidence="16" id="KW-1185">Reference proteome</keyword>
<evidence type="ECO:0000256" key="8">
    <source>
        <dbReference type="ARBA" id="ARBA00022949"/>
    </source>
</evidence>
<dbReference type="GO" id="GO:0005856">
    <property type="term" value="C:cytoskeleton"/>
    <property type="evidence" value="ECO:0007669"/>
    <property type="project" value="UniProtKB-SubCell"/>
</dbReference>
<evidence type="ECO:0000256" key="5">
    <source>
        <dbReference type="ARBA" id="ARBA00022490"/>
    </source>
</evidence>
<dbReference type="Gene3D" id="1.25.40.20">
    <property type="entry name" value="Ankyrin repeat-containing domain"/>
    <property type="match status" value="1"/>
</dbReference>
<dbReference type="PROSITE" id="PS50088">
    <property type="entry name" value="ANK_REPEAT"/>
    <property type="match status" value="2"/>
</dbReference>
<dbReference type="Pfam" id="PF24522">
    <property type="entry name" value="KRIT1_FRMD8_FERM_C"/>
    <property type="match status" value="1"/>
</dbReference>
<reference evidence="15 16" key="1">
    <citation type="submission" date="2018-10" db="EMBL/GenBank/DDBJ databases">
        <title>Genome assembly for a Yunnan-Guizhou Plateau 3E fish, Anabarilius grahami (Regan), and its evolutionary and genetic applications.</title>
        <authorList>
            <person name="Jiang W."/>
        </authorList>
    </citation>
    <scope>NUCLEOTIDE SEQUENCE [LARGE SCALE GENOMIC DNA]</scope>
    <source>
        <strain evidence="15">AG-KIZ</strain>
        <tissue evidence="15">Muscle</tissue>
    </source>
</reference>
<dbReference type="InterPro" id="IPR032022">
    <property type="entry name" value="NUDIX"/>
</dbReference>
<keyword evidence="4" id="KW-1003">Cell membrane</keyword>
<dbReference type="InterPro" id="IPR019749">
    <property type="entry name" value="Band_41_domain"/>
</dbReference>
<dbReference type="InterPro" id="IPR036770">
    <property type="entry name" value="Ankyrin_rpt-contain_sf"/>
</dbReference>
<dbReference type="Gene3D" id="3.30.70.2240">
    <property type="entry name" value="KRIT, N-terminal Nudix domain, NPxY motif-rich region"/>
    <property type="match status" value="2"/>
</dbReference>
<evidence type="ECO:0000256" key="2">
    <source>
        <dbReference type="ARBA" id="ARBA00004245"/>
    </source>
</evidence>
<dbReference type="CDD" id="cd13197">
    <property type="entry name" value="FERM_C_CCM1"/>
    <property type="match status" value="1"/>
</dbReference>
<evidence type="ECO:0000256" key="10">
    <source>
        <dbReference type="ARBA" id="ARBA00023136"/>
    </source>
</evidence>
<keyword evidence="9 13" id="KW-0040">ANK repeat</keyword>
<dbReference type="Pfam" id="PF16705">
    <property type="entry name" value="NUDIX_5"/>
    <property type="match status" value="2"/>
</dbReference>
<feature type="domain" description="FERM" evidence="14">
    <location>
        <begin position="386"/>
        <end position="709"/>
    </location>
</feature>
<dbReference type="InterPro" id="IPR019748">
    <property type="entry name" value="FERM_central"/>
</dbReference>
<dbReference type="OrthoDB" id="194358at2759"/>
<dbReference type="SUPFAM" id="SSF47031">
    <property type="entry name" value="Second domain of FERM"/>
    <property type="match status" value="1"/>
</dbReference>
<dbReference type="Pfam" id="PF24521">
    <property type="entry name" value="Ank_KRIT1"/>
    <property type="match status" value="1"/>
</dbReference>
<keyword evidence="7" id="KW-0677">Repeat</keyword>
<dbReference type="InterPro" id="IPR041791">
    <property type="entry name" value="KRIT1_FERM_C"/>
</dbReference>
<evidence type="ECO:0000256" key="3">
    <source>
        <dbReference type="ARBA" id="ARBA00004282"/>
    </source>
</evidence>
<gene>
    <name evidence="15" type="ORF">DPX16_4386</name>
</gene>
<keyword evidence="5" id="KW-0963">Cytoplasm</keyword>
<dbReference type="FunFam" id="3.10.20.90:FF:000076">
    <property type="entry name" value="Krev interaction trapped protein 1"/>
    <property type="match status" value="1"/>
</dbReference>
<dbReference type="InterPro" id="IPR056485">
    <property type="entry name" value="ARM_KRIT1"/>
</dbReference>
<dbReference type="InterPro" id="IPR000299">
    <property type="entry name" value="FERM_domain"/>
</dbReference>
<evidence type="ECO:0000256" key="9">
    <source>
        <dbReference type="ARBA" id="ARBA00023043"/>
    </source>
</evidence>
<dbReference type="GO" id="GO:0045454">
    <property type="term" value="P:cell redox homeostasis"/>
    <property type="evidence" value="ECO:0007669"/>
    <property type="project" value="TreeGrafter"/>
</dbReference>
<keyword evidence="6" id="KW-0037">Angiogenesis</keyword>
<dbReference type="SUPFAM" id="SSF48403">
    <property type="entry name" value="Ankyrin repeat"/>
    <property type="match status" value="1"/>
</dbReference>
<dbReference type="PANTHER" id="PTHR13283">
    <property type="entry name" value="KREV INTERACTION TRAPPED 1-RELATED"/>
    <property type="match status" value="1"/>
</dbReference>
<dbReference type="PROSITE" id="PS50057">
    <property type="entry name" value="FERM_3"/>
    <property type="match status" value="1"/>
</dbReference>
<dbReference type="SMART" id="SM00248">
    <property type="entry name" value="ANK"/>
    <property type="match status" value="3"/>
</dbReference>
<dbReference type="Gene3D" id="3.10.20.90">
    <property type="entry name" value="Phosphatidylinositol 3-kinase Catalytic Subunit, Chain A, domain 1"/>
    <property type="match status" value="1"/>
</dbReference>
<dbReference type="InterPro" id="IPR014352">
    <property type="entry name" value="FERM/acyl-CoA-bd_prot_sf"/>
</dbReference>
<accession>A0A3N0Z5V8</accession>
<dbReference type="PANTHER" id="PTHR13283:SF11">
    <property type="entry name" value="KREV INTERACTION TRAPPED PROTEIN 1"/>
    <property type="match status" value="1"/>
</dbReference>
<dbReference type="InterPro" id="IPR057096">
    <property type="entry name" value="KRIT1_FRMD8_FERM_C"/>
</dbReference>
<evidence type="ECO:0000256" key="13">
    <source>
        <dbReference type="PROSITE-ProRule" id="PRU00023"/>
    </source>
</evidence>
<dbReference type="Gene3D" id="2.30.29.30">
    <property type="entry name" value="Pleckstrin-homology domain (PH domain)/Phosphotyrosine-binding domain (PTB)"/>
    <property type="match status" value="1"/>
</dbReference>
<comment type="subcellular location">
    <subcellularLocation>
        <location evidence="3">Cell junction</location>
    </subcellularLocation>
    <subcellularLocation>
        <location evidence="1">Cell membrane</location>
        <topology evidence="1">Peripheral membrane protein</topology>
    </subcellularLocation>
    <subcellularLocation>
        <location evidence="2">Cytoplasm</location>
        <location evidence="2">Cytoskeleton</location>
    </subcellularLocation>
</comment>
<evidence type="ECO:0000313" key="16">
    <source>
        <dbReference type="Proteomes" id="UP000281406"/>
    </source>
</evidence>
<organism evidence="15 16">
    <name type="scientific">Anabarilius grahami</name>
    <name type="common">Kanglang fish</name>
    <name type="synonym">Barilius grahami</name>
    <dbReference type="NCBI Taxonomy" id="495550"/>
    <lineage>
        <taxon>Eukaryota</taxon>
        <taxon>Metazoa</taxon>
        <taxon>Chordata</taxon>
        <taxon>Craniata</taxon>
        <taxon>Vertebrata</taxon>
        <taxon>Euteleostomi</taxon>
        <taxon>Actinopterygii</taxon>
        <taxon>Neopterygii</taxon>
        <taxon>Teleostei</taxon>
        <taxon>Ostariophysi</taxon>
        <taxon>Cypriniformes</taxon>
        <taxon>Xenocyprididae</taxon>
        <taxon>Xenocypridinae</taxon>
        <taxon>Xenocypridinae incertae sedis</taxon>
        <taxon>Anabarilius</taxon>
    </lineage>
</organism>
<dbReference type="InterPro" id="IPR002110">
    <property type="entry name" value="Ankyrin_rpt"/>
</dbReference>
<dbReference type="EMBL" id="RJVU01008125">
    <property type="protein sequence ID" value="ROL53614.1"/>
    <property type="molecule type" value="Genomic_DNA"/>
</dbReference>